<evidence type="ECO:0000256" key="1">
    <source>
        <dbReference type="SAM" id="MobiDB-lite"/>
    </source>
</evidence>
<evidence type="ECO:0000313" key="2">
    <source>
        <dbReference type="EMBL" id="MFF4779414.1"/>
    </source>
</evidence>
<sequence>MAWTDPQDVVDRWVGPTLTATEEQLTTLIGDAEDTILREWPDIQDRIDAETLPLARVVKVVARMVIRHLRNPEGIRATQEGAGPYQVSRTYGGDEPGALEMTDADRAELAPKRRGRAFSIDTVPAPVEEP</sequence>
<dbReference type="Proteomes" id="UP001602119">
    <property type="component" value="Unassembled WGS sequence"/>
</dbReference>
<name>A0ABW6VJ71_MICFU</name>
<dbReference type="EMBL" id="JBIAXI010000049">
    <property type="protein sequence ID" value="MFF4779414.1"/>
    <property type="molecule type" value="Genomic_DNA"/>
</dbReference>
<accession>A0ABW6VJ71</accession>
<organism evidence="2 3">
    <name type="scientific">Microtetraspora fusca</name>
    <dbReference type="NCBI Taxonomy" id="1997"/>
    <lineage>
        <taxon>Bacteria</taxon>
        <taxon>Bacillati</taxon>
        <taxon>Actinomycetota</taxon>
        <taxon>Actinomycetes</taxon>
        <taxon>Streptosporangiales</taxon>
        <taxon>Streptosporangiaceae</taxon>
        <taxon>Microtetraspora</taxon>
    </lineage>
</organism>
<proteinExistence type="predicted"/>
<reference evidence="2 3" key="1">
    <citation type="submission" date="2024-10" db="EMBL/GenBank/DDBJ databases">
        <title>The Natural Products Discovery Center: Release of the First 8490 Sequenced Strains for Exploring Actinobacteria Biosynthetic Diversity.</title>
        <authorList>
            <person name="Kalkreuter E."/>
            <person name="Kautsar S.A."/>
            <person name="Yang D."/>
            <person name="Bader C.D."/>
            <person name="Teijaro C.N."/>
            <person name="Fluegel L."/>
            <person name="Davis C.M."/>
            <person name="Simpson J.R."/>
            <person name="Lauterbach L."/>
            <person name="Steele A.D."/>
            <person name="Gui C."/>
            <person name="Meng S."/>
            <person name="Li G."/>
            <person name="Viehrig K."/>
            <person name="Ye F."/>
            <person name="Su P."/>
            <person name="Kiefer A.F."/>
            <person name="Nichols A."/>
            <person name="Cepeda A.J."/>
            <person name="Yan W."/>
            <person name="Fan B."/>
            <person name="Jiang Y."/>
            <person name="Adhikari A."/>
            <person name="Zheng C.-J."/>
            <person name="Schuster L."/>
            <person name="Cowan T.M."/>
            <person name="Smanski M.J."/>
            <person name="Chevrette M.G."/>
            <person name="De Carvalho L.P.S."/>
            <person name="Shen B."/>
        </authorList>
    </citation>
    <scope>NUCLEOTIDE SEQUENCE [LARGE SCALE GENOMIC DNA]</scope>
    <source>
        <strain evidence="2 3">NPDC001281</strain>
    </source>
</reference>
<feature type="region of interest" description="Disordered" evidence="1">
    <location>
        <begin position="77"/>
        <end position="99"/>
    </location>
</feature>
<protein>
    <submittedName>
        <fullName evidence="2">Gp19/Gp15/Gp42 family protein</fullName>
    </submittedName>
</protein>
<dbReference type="Pfam" id="PF09355">
    <property type="entry name" value="Phage_Gp19"/>
    <property type="match status" value="1"/>
</dbReference>
<dbReference type="RefSeq" id="WP_387348171.1">
    <property type="nucleotide sequence ID" value="NZ_JBIAXI010000049.1"/>
</dbReference>
<gene>
    <name evidence="2" type="ORF">ACFY05_42025</name>
</gene>
<keyword evidence="3" id="KW-1185">Reference proteome</keyword>
<evidence type="ECO:0000313" key="3">
    <source>
        <dbReference type="Proteomes" id="UP001602119"/>
    </source>
</evidence>
<dbReference type="InterPro" id="IPR018963">
    <property type="entry name" value="Mycophage_D29_Gp19"/>
</dbReference>
<comment type="caution">
    <text evidence="2">The sequence shown here is derived from an EMBL/GenBank/DDBJ whole genome shotgun (WGS) entry which is preliminary data.</text>
</comment>